<dbReference type="Proteomes" id="UP000464214">
    <property type="component" value="Chromosome"/>
</dbReference>
<dbReference type="Pfam" id="PF20559">
    <property type="entry name" value="DUF6770"/>
    <property type="match status" value="1"/>
</dbReference>
<protein>
    <submittedName>
        <fullName evidence="2">Uncharacterized protein</fullName>
    </submittedName>
</protein>
<dbReference type="AlphaFoldDB" id="A0A6P1NV49"/>
<dbReference type="InterPro" id="IPR046661">
    <property type="entry name" value="DUF6770"/>
</dbReference>
<dbReference type="EMBL" id="CP047897">
    <property type="protein sequence ID" value="QHL86930.1"/>
    <property type="molecule type" value="Genomic_DNA"/>
</dbReference>
<keyword evidence="3" id="KW-1185">Reference proteome</keyword>
<feature type="signal peptide" evidence="1">
    <location>
        <begin position="1"/>
        <end position="22"/>
    </location>
</feature>
<dbReference type="KEGG" id="nib:GU926_05555"/>
<reference evidence="2 3" key="1">
    <citation type="submission" date="2020-01" db="EMBL/GenBank/DDBJ databases">
        <authorList>
            <person name="Kim M."/>
        </authorList>
    </citation>
    <scope>NUCLEOTIDE SEQUENCE [LARGE SCALE GENOMIC DNA]</scope>
    <source>
        <strain evidence="2 3">BT10</strain>
    </source>
</reference>
<proteinExistence type="predicted"/>
<sequence>MRKHLLALAAMLLVGAAGYAQQAQISGVRKAEFRGVEAIKDKGYYTFYVNEKAKNGMMEFILEIFDLDLNLIKKTPITITRSSKLIGGEFNGQDFLFAFSDFSKSQNTFVTVDQQGNLIKQEVRQNRKLATAGSTAIYPSMDGDGFFVTQSVKEKKWGYSIEKLDRNLLPIWEKTVTNDRGMIAIEAVEAGNGQLVAITAERPNAFSTKVLGKIVSFDGTAGEKKFEQPLFDGKVTGIPSAFLIDKSGNITTAGMYFDGDRWDAVNSDGIFFMKLSSTGEKLAYNTMDWDNGIQNTLKATSRKFSIGSKPKVLFHEIVEDAKGDYQIVAETFRKTVKAGTVLAMAAGGNSASIPWGFTVMDYIIFNYDKMGKPLDVNKIEKPYKSIYVDGSIASLGGVSLAYYLRKYKMFTFDFTTRLQGSDEQVIVYSNFEDATLGKGNPYVGVSSIKMGEASKTTKIPLTKKLSQYTSISPDDAKTGALQSKPGYVCMYHYDKKTQTINLVLEELKM</sequence>
<evidence type="ECO:0000256" key="1">
    <source>
        <dbReference type="SAM" id="SignalP"/>
    </source>
</evidence>
<organism evidence="2 3">
    <name type="scientific">Nibribacter ruber</name>
    <dbReference type="NCBI Taxonomy" id="2698458"/>
    <lineage>
        <taxon>Bacteria</taxon>
        <taxon>Pseudomonadati</taxon>
        <taxon>Bacteroidota</taxon>
        <taxon>Cytophagia</taxon>
        <taxon>Cytophagales</taxon>
        <taxon>Hymenobacteraceae</taxon>
        <taxon>Nibribacter</taxon>
    </lineage>
</organism>
<evidence type="ECO:0000313" key="3">
    <source>
        <dbReference type="Proteomes" id="UP000464214"/>
    </source>
</evidence>
<accession>A0A6P1NV49</accession>
<evidence type="ECO:0000313" key="2">
    <source>
        <dbReference type="EMBL" id="QHL86930.1"/>
    </source>
</evidence>
<dbReference type="RefSeq" id="WP_160689814.1">
    <property type="nucleotide sequence ID" value="NZ_CP047897.1"/>
</dbReference>
<gene>
    <name evidence="2" type="ORF">GU926_05555</name>
</gene>
<keyword evidence="1" id="KW-0732">Signal</keyword>
<feature type="chain" id="PRO_5026838712" evidence="1">
    <location>
        <begin position="23"/>
        <end position="509"/>
    </location>
</feature>
<name>A0A6P1NV49_9BACT</name>